<evidence type="ECO:0000256" key="6">
    <source>
        <dbReference type="ARBA" id="ARBA00022989"/>
    </source>
</evidence>
<evidence type="ECO:0000256" key="4">
    <source>
        <dbReference type="ARBA" id="ARBA00022475"/>
    </source>
</evidence>
<evidence type="ECO:0000256" key="5">
    <source>
        <dbReference type="ARBA" id="ARBA00022692"/>
    </source>
</evidence>
<evidence type="ECO:0000256" key="2">
    <source>
        <dbReference type="ARBA" id="ARBA00007935"/>
    </source>
</evidence>
<proteinExistence type="inferred from homology"/>
<dbReference type="GO" id="GO:0033214">
    <property type="term" value="P:siderophore-iron import into cell"/>
    <property type="evidence" value="ECO:0007669"/>
    <property type="project" value="TreeGrafter"/>
</dbReference>
<feature type="transmembrane region" description="Helical" evidence="8">
    <location>
        <begin position="104"/>
        <end position="123"/>
    </location>
</feature>
<organism evidence="9 10">
    <name type="scientific">Corallococcus exercitus</name>
    <dbReference type="NCBI Taxonomy" id="2316736"/>
    <lineage>
        <taxon>Bacteria</taxon>
        <taxon>Pseudomonadati</taxon>
        <taxon>Myxococcota</taxon>
        <taxon>Myxococcia</taxon>
        <taxon>Myxococcales</taxon>
        <taxon>Cystobacterineae</taxon>
        <taxon>Myxococcaceae</taxon>
        <taxon>Corallococcus</taxon>
    </lineage>
</organism>
<dbReference type="InterPro" id="IPR037294">
    <property type="entry name" value="ABC_BtuC-like"/>
</dbReference>
<feature type="transmembrane region" description="Helical" evidence="8">
    <location>
        <begin position="41"/>
        <end position="62"/>
    </location>
</feature>
<evidence type="ECO:0000256" key="8">
    <source>
        <dbReference type="SAM" id="Phobius"/>
    </source>
</evidence>
<feature type="transmembrane region" description="Helical" evidence="8">
    <location>
        <begin position="162"/>
        <end position="180"/>
    </location>
</feature>
<feature type="transmembrane region" description="Helical" evidence="8">
    <location>
        <begin position="257"/>
        <end position="286"/>
    </location>
</feature>
<keyword evidence="4" id="KW-1003">Cell membrane</keyword>
<evidence type="ECO:0000313" key="9">
    <source>
        <dbReference type="EMBL" id="NOK10711.1"/>
    </source>
</evidence>
<comment type="caution">
    <text evidence="9">The sequence shown here is derived from an EMBL/GenBank/DDBJ whole genome shotgun (WGS) entry which is preliminary data.</text>
</comment>
<dbReference type="AlphaFoldDB" id="A0A7Y4JT48"/>
<gene>
    <name evidence="9" type="ORF">HNS30_16875</name>
</gene>
<sequence>MRFPWARWRAWWAASSSSTCSSGGTAVSASALRLEGHERRLLLLGALAVLCVGVFMTVDAGGRWDFVLPFRARKVATVLLVGYAIAVSTVLFQTVTENRVLTPAIMGFDTLYVLLQTCLLFFLGSRTVAALDPRLLFAVEVTVMVLFSAVLHRWLFQGAGRSIHLLLLTGVVLGVLFRSLSTFLQRVIAPGEFAFLEDRFFASFNNPDPDLLAVSALMTVGASVLGLRLLHACDVLGLGRDVAISLGVDHRRTVSRLLAVVAVLVSVSTALVGPVTFFGLLVANLAHGLVRSHRHVHVLPAAVFLAVIGLLGGQLVLERVFSFGANLRVIIEFLGGLMFITLLMRGALR</sequence>
<feature type="transmembrane region" description="Helical" evidence="8">
    <location>
        <begin position="74"/>
        <end position="92"/>
    </location>
</feature>
<protein>
    <submittedName>
        <fullName evidence="9">Iron chelate uptake ABC transporter family permease subunit</fullName>
    </submittedName>
</protein>
<dbReference type="SUPFAM" id="SSF81345">
    <property type="entry name" value="ABC transporter involved in vitamin B12 uptake, BtuC"/>
    <property type="match status" value="1"/>
</dbReference>
<keyword evidence="3" id="KW-0813">Transport</keyword>
<keyword evidence="5 8" id="KW-0812">Transmembrane</keyword>
<evidence type="ECO:0000256" key="7">
    <source>
        <dbReference type="ARBA" id="ARBA00023136"/>
    </source>
</evidence>
<evidence type="ECO:0000313" key="10">
    <source>
        <dbReference type="Proteomes" id="UP000528460"/>
    </source>
</evidence>
<dbReference type="PANTHER" id="PTHR30472:SF19">
    <property type="entry name" value="PETROBACTIN IMPORT SYSTEM PERMEASE PROTEIN YCLO"/>
    <property type="match status" value="1"/>
</dbReference>
<reference evidence="9 10" key="1">
    <citation type="submission" date="2020-05" db="EMBL/GenBank/DDBJ databases">
        <authorList>
            <person name="Whitworth D."/>
        </authorList>
    </citation>
    <scope>NUCLEOTIDE SEQUENCE [LARGE SCALE GENOMIC DNA]</scope>
    <source>
        <strain evidence="9 10">CA046A</strain>
    </source>
</reference>
<dbReference type="GO" id="GO:0022857">
    <property type="term" value="F:transmembrane transporter activity"/>
    <property type="evidence" value="ECO:0007669"/>
    <property type="project" value="InterPro"/>
</dbReference>
<evidence type="ECO:0000256" key="1">
    <source>
        <dbReference type="ARBA" id="ARBA00004651"/>
    </source>
</evidence>
<evidence type="ECO:0000256" key="3">
    <source>
        <dbReference type="ARBA" id="ARBA00022448"/>
    </source>
</evidence>
<dbReference type="Proteomes" id="UP000528460">
    <property type="component" value="Unassembled WGS sequence"/>
</dbReference>
<dbReference type="Gene3D" id="1.10.3470.10">
    <property type="entry name" value="ABC transporter involved in vitamin B12 uptake, BtuC"/>
    <property type="match status" value="1"/>
</dbReference>
<accession>A0A7Y4JT48</accession>
<dbReference type="GO" id="GO:0005886">
    <property type="term" value="C:plasma membrane"/>
    <property type="evidence" value="ECO:0007669"/>
    <property type="project" value="UniProtKB-SubCell"/>
</dbReference>
<keyword evidence="7 8" id="KW-0472">Membrane</keyword>
<name>A0A7Y4JT48_9BACT</name>
<dbReference type="InterPro" id="IPR000522">
    <property type="entry name" value="ABC_transptr_permease_BtuC"/>
</dbReference>
<dbReference type="EMBL" id="JABFJW010000118">
    <property type="protein sequence ID" value="NOK10711.1"/>
    <property type="molecule type" value="Genomic_DNA"/>
</dbReference>
<feature type="transmembrane region" description="Helical" evidence="8">
    <location>
        <begin position="211"/>
        <end position="230"/>
    </location>
</feature>
<feature type="transmembrane region" description="Helical" evidence="8">
    <location>
        <begin position="135"/>
        <end position="156"/>
    </location>
</feature>
<comment type="similarity">
    <text evidence="2">Belongs to the binding-protein-dependent transport system permease family. FecCD subfamily.</text>
</comment>
<keyword evidence="6 8" id="KW-1133">Transmembrane helix</keyword>
<dbReference type="Pfam" id="PF01032">
    <property type="entry name" value="FecCD"/>
    <property type="match status" value="1"/>
</dbReference>
<feature type="transmembrane region" description="Helical" evidence="8">
    <location>
        <begin position="298"/>
        <end position="317"/>
    </location>
</feature>
<dbReference type="PANTHER" id="PTHR30472">
    <property type="entry name" value="FERRIC ENTEROBACTIN TRANSPORT SYSTEM PERMEASE PROTEIN"/>
    <property type="match status" value="1"/>
</dbReference>
<feature type="transmembrane region" description="Helical" evidence="8">
    <location>
        <begin position="329"/>
        <end position="348"/>
    </location>
</feature>
<comment type="subcellular location">
    <subcellularLocation>
        <location evidence="1">Cell membrane</location>
        <topology evidence="1">Multi-pass membrane protein</topology>
    </subcellularLocation>
</comment>